<evidence type="ECO:0000313" key="1">
    <source>
        <dbReference type="EMBL" id="NGO71652.1"/>
    </source>
</evidence>
<organism evidence="1 2">
    <name type="scientific">Streptomyces boncukensis</name>
    <dbReference type="NCBI Taxonomy" id="2711219"/>
    <lineage>
        <taxon>Bacteria</taxon>
        <taxon>Bacillati</taxon>
        <taxon>Actinomycetota</taxon>
        <taxon>Actinomycetes</taxon>
        <taxon>Kitasatosporales</taxon>
        <taxon>Streptomycetaceae</taxon>
        <taxon>Streptomyces</taxon>
    </lineage>
</organism>
<dbReference type="RefSeq" id="WP_165301283.1">
    <property type="nucleotide sequence ID" value="NZ_JAAKZZ010000332.1"/>
</dbReference>
<protein>
    <submittedName>
        <fullName evidence="1">Uncharacterized protein</fullName>
    </submittedName>
</protein>
<dbReference type="EMBL" id="JAAKZZ010000332">
    <property type="protein sequence ID" value="NGO71652.1"/>
    <property type="molecule type" value="Genomic_DNA"/>
</dbReference>
<sequence length="141" mass="15174">MPQDNEAGVAVDTLSADPEDDAVADALERAAGVIETNGYHKGYLYDEAQADEGTRREACRVCAVGSLGIAVYGRPTIGAESDHRQIVLAYAAQRALLRHLRQRENGRVDSVEAWNDEEARTADDVTAALRGAAHRLRGAAE</sequence>
<name>A0A6G4X3E3_9ACTN</name>
<evidence type="ECO:0000313" key="2">
    <source>
        <dbReference type="Proteomes" id="UP000477722"/>
    </source>
</evidence>
<accession>A0A6G4X3E3</accession>
<dbReference type="Pfam" id="PF19698">
    <property type="entry name" value="DUF6197"/>
    <property type="match status" value="1"/>
</dbReference>
<keyword evidence="2" id="KW-1185">Reference proteome</keyword>
<proteinExistence type="predicted"/>
<dbReference type="Proteomes" id="UP000477722">
    <property type="component" value="Unassembled WGS sequence"/>
</dbReference>
<comment type="caution">
    <text evidence="1">The sequence shown here is derived from an EMBL/GenBank/DDBJ whole genome shotgun (WGS) entry which is preliminary data.</text>
</comment>
<dbReference type="InterPro" id="IPR045677">
    <property type="entry name" value="DUF6197"/>
</dbReference>
<dbReference type="AlphaFoldDB" id="A0A6G4X3E3"/>
<reference evidence="1 2" key="1">
    <citation type="submission" date="2020-02" db="EMBL/GenBank/DDBJ databases">
        <title>Whole-genome analyses of novel actinobacteria.</title>
        <authorList>
            <person name="Sahin N."/>
            <person name="Tatar D."/>
        </authorList>
    </citation>
    <scope>NUCLEOTIDE SEQUENCE [LARGE SCALE GENOMIC DNA]</scope>
    <source>
        <strain evidence="1 2">SB3404</strain>
    </source>
</reference>
<gene>
    <name evidence="1" type="ORF">G5C65_25530</name>
</gene>